<evidence type="ECO:0000313" key="3">
    <source>
        <dbReference type="Proteomes" id="UP000594454"/>
    </source>
</evidence>
<proteinExistence type="predicted"/>
<evidence type="ECO:0008006" key="4">
    <source>
        <dbReference type="Google" id="ProtNLM"/>
    </source>
</evidence>
<dbReference type="OMA" id="LDWVTCT"/>
<dbReference type="PANTHER" id="PTHR33964:SF2">
    <property type="entry name" value="IP09356P"/>
    <property type="match status" value="1"/>
</dbReference>
<dbReference type="InParanoid" id="A0A7R8UNQ0"/>
<sequence>MLPKQVLICFLAGILQIPLVLSDKQPDSSGNSSIVCGNARKVLNDCFNNLPPELLKFLSISKIPVTKSEIVGKCDVFQQGMKCIDEYTKKCIEAEKRKLFDSTVFGAKSFLKKLCYDSHFQADYLRHKECFVFIEDDWQRCSSQFLTILTEELHSVDNRSKNISNKFMQFCCSRYAYEQCIGNSAKIKCHKTSANFVENVVQILSRERHFHNCKRYEDLLCSSAETNSINVFVLYSIVVISSIFTYIVGD</sequence>
<organism evidence="2 3">
    <name type="scientific">Hermetia illucens</name>
    <name type="common">Black soldier fly</name>
    <dbReference type="NCBI Taxonomy" id="343691"/>
    <lineage>
        <taxon>Eukaryota</taxon>
        <taxon>Metazoa</taxon>
        <taxon>Ecdysozoa</taxon>
        <taxon>Arthropoda</taxon>
        <taxon>Hexapoda</taxon>
        <taxon>Insecta</taxon>
        <taxon>Pterygota</taxon>
        <taxon>Neoptera</taxon>
        <taxon>Endopterygota</taxon>
        <taxon>Diptera</taxon>
        <taxon>Brachycera</taxon>
        <taxon>Stratiomyomorpha</taxon>
        <taxon>Stratiomyidae</taxon>
        <taxon>Hermetiinae</taxon>
        <taxon>Hermetia</taxon>
    </lineage>
</organism>
<protein>
    <recommendedName>
        <fullName evidence="4">DUF19 domain-containing protein</fullName>
    </recommendedName>
</protein>
<evidence type="ECO:0000256" key="1">
    <source>
        <dbReference type="SAM" id="SignalP"/>
    </source>
</evidence>
<keyword evidence="1" id="KW-0732">Signal</keyword>
<gene>
    <name evidence="2" type="ORF">HERILL_LOCUS7120</name>
</gene>
<reference evidence="2 3" key="1">
    <citation type="submission" date="2020-11" db="EMBL/GenBank/DDBJ databases">
        <authorList>
            <person name="Wallbank WR R."/>
            <person name="Pardo Diaz C."/>
            <person name="Kozak K."/>
            <person name="Martin S."/>
            <person name="Jiggins C."/>
            <person name="Moest M."/>
            <person name="Warren A I."/>
            <person name="Generalovic N T."/>
            <person name="Byers J.R.P. K."/>
            <person name="Montejo-Kovacevich G."/>
            <person name="Yen C E."/>
        </authorList>
    </citation>
    <scope>NUCLEOTIDE SEQUENCE [LARGE SCALE GENOMIC DNA]</scope>
</reference>
<dbReference type="Proteomes" id="UP000594454">
    <property type="component" value="Chromosome 3"/>
</dbReference>
<dbReference type="OrthoDB" id="10051804at2759"/>
<dbReference type="PANTHER" id="PTHR33964">
    <property type="entry name" value="RE45066P-RELATED"/>
    <property type="match status" value="1"/>
</dbReference>
<name>A0A7R8UNQ0_HERIL</name>
<dbReference type="EMBL" id="LR899011">
    <property type="protein sequence ID" value="CAD7084213.1"/>
    <property type="molecule type" value="Genomic_DNA"/>
</dbReference>
<feature type="signal peptide" evidence="1">
    <location>
        <begin position="1"/>
        <end position="22"/>
    </location>
</feature>
<keyword evidence="3" id="KW-1185">Reference proteome</keyword>
<accession>A0A7R8UNQ0</accession>
<feature type="chain" id="PRO_5031409688" description="DUF19 domain-containing protein" evidence="1">
    <location>
        <begin position="23"/>
        <end position="250"/>
    </location>
</feature>
<evidence type="ECO:0000313" key="2">
    <source>
        <dbReference type="EMBL" id="CAD7084213.1"/>
    </source>
</evidence>
<dbReference type="AlphaFoldDB" id="A0A7R8UNQ0"/>